<sequence length="378" mass="43332">MAESNVNICSDDFDFIFLDIDQNLLDNEIEDNLNEALDEVTAAAVFTCQNCKKFYKTKGGLTRHMRSKHTNRKTDEVNLLSIETLKILVTEAINTLLSEKYYPDSILDKISQYNNEINDVLYNQCNTIYKKLVNSGNGENFYMQTYSTLIKDSEKYFNELEKPCSTLISTTLTDKILYYYKKSCSLNKPIEPKPISAKELDGLQYLAGYVVSKFLKKAKNSKNYQSAENQAIIAILKHSILEKNKPSGQILIDAQNRGGLTSLTEECQQIFIQTEIKFRAETIDTLLRKIDIPNMASELIRNTTVQCFYNAIVDNSCQFKIEKEIKTNLLENMIKLYLRVRTFSLAKDVAQRQKAQQKRTKSKGGLRSNIKKISTNIQ</sequence>
<organism evidence="3 4">
    <name type="scientific">Hydra vulgaris</name>
    <name type="common">Hydra</name>
    <name type="synonym">Hydra attenuata</name>
    <dbReference type="NCBI Taxonomy" id="6087"/>
    <lineage>
        <taxon>Eukaryota</taxon>
        <taxon>Metazoa</taxon>
        <taxon>Cnidaria</taxon>
        <taxon>Hydrozoa</taxon>
        <taxon>Hydroidolina</taxon>
        <taxon>Anthoathecata</taxon>
        <taxon>Aplanulata</taxon>
        <taxon>Hydridae</taxon>
        <taxon>Hydra</taxon>
    </lineage>
</organism>
<gene>
    <name evidence="4" type="primary">LOC136090723</name>
</gene>
<dbReference type="InterPro" id="IPR036236">
    <property type="entry name" value="Znf_C2H2_sf"/>
</dbReference>
<dbReference type="SMART" id="SM00355">
    <property type="entry name" value="ZnF_C2H2"/>
    <property type="match status" value="1"/>
</dbReference>
<dbReference type="Gene3D" id="3.30.160.60">
    <property type="entry name" value="Classic Zinc Finger"/>
    <property type="match status" value="1"/>
</dbReference>
<keyword evidence="1" id="KW-0863">Zinc-finger</keyword>
<evidence type="ECO:0000256" key="1">
    <source>
        <dbReference type="PROSITE-ProRule" id="PRU00042"/>
    </source>
</evidence>
<dbReference type="Proteomes" id="UP001652625">
    <property type="component" value="Chromosome 14"/>
</dbReference>
<dbReference type="RefSeq" id="XP_065673658.1">
    <property type="nucleotide sequence ID" value="XM_065817586.1"/>
</dbReference>
<dbReference type="PROSITE" id="PS00028">
    <property type="entry name" value="ZINC_FINGER_C2H2_1"/>
    <property type="match status" value="1"/>
</dbReference>
<feature type="domain" description="C2H2-type" evidence="2">
    <location>
        <begin position="46"/>
        <end position="74"/>
    </location>
</feature>
<keyword evidence="3" id="KW-1185">Reference proteome</keyword>
<keyword evidence="1" id="KW-0862">Zinc</keyword>
<evidence type="ECO:0000259" key="2">
    <source>
        <dbReference type="PROSITE" id="PS50157"/>
    </source>
</evidence>
<accession>A0ABM4DGR8</accession>
<protein>
    <submittedName>
        <fullName evidence="4">Uncharacterized protein LOC136090723</fullName>
    </submittedName>
</protein>
<dbReference type="PROSITE" id="PS50157">
    <property type="entry name" value="ZINC_FINGER_C2H2_2"/>
    <property type="match status" value="1"/>
</dbReference>
<proteinExistence type="predicted"/>
<dbReference type="GeneID" id="136090723"/>
<evidence type="ECO:0000313" key="4">
    <source>
        <dbReference type="RefSeq" id="XP_065673658.1"/>
    </source>
</evidence>
<name>A0ABM4DGR8_HYDVU</name>
<dbReference type="InterPro" id="IPR013087">
    <property type="entry name" value="Znf_C2H2_type"/>
</dbReference>
<dbReference type="SUPFAM" id="SSF57667">
    <property type="entry name" value="beta-beta-alpha zinc fingers"/>
    <property type="match status" value="1"/>
</dbReference>
<reference evidence="4" key="1">
    <citation type="submission" date="2025-08" db="UniProtKB">
        <authorList>
            <consortium name="RefSeq"/>
        </authorList>
    </citation>
    <scope>IDENTIFICATION</scope>
</reference>
<evidence type="ECO:0000313" key="3">
    <source>
        <dbReference type="Proteomes" id="UP001652625"/>
    </source>
</evidence>
<keyword evidence="1" id="KW-0479">Metal-binding</keyword>